<dbReference type="Gene3D" id="1.10.238.10">
    <property type="entry name" value="EF-hand"/>
    <property type="match status" value="1"/>
</dbReference>
<reference evidence="1 2" key="1">
    <citation type="submission" date="2016-11" db="EMBL/GenBank/DDBJ databases">
        <title>The macronuclear genome of Stentor coeruleus: a giant cell with tiny introns.</title>
        <authorList>
            <person name="Slabodnick M."/>
            <person name="Ruby J.G."/>
            <person name="Reiff S.B."/>
            <person name="Swart E.C."/>
            <person name="Gosai S."/>
            <person name="Prabakaran S."/>
            <person name="Witkowska E."/>
            <person name="Larue G.E."/>
            <person name="Fisher S."/>
            <person name="Freeman R.M."/>
            <person name="Gunawardena J."/>
            <person name="Chu W."/>
            <person name="Stover N.A."/>
            <person name="Gregory B.D."/>
            <person name="Nowacki M."/>
            <person name="Derisi J."/>
            <person name="Roy S.W."/>
            <person name="Marshall W.F."/>
            <person name="Sood P."/>
        </authorList>
    </citation>
    <scope>NUCLEOTIDE SEQUENCE [LARGE SCALE GENOMIC DNA]</scope>
    <source>
        <strain evidence="1">WM001</strain>
    </source>
</reference>
<evidence type="ECO:0000313" key="1">
    <source>
        <dbReference type="EMBL" id="OMJ86999.1"/>
    </source>
</evidence>
<dbReference type="SUPFAM" id="SSF47473">
    <property type="entry name" value="EF-hand"/>
    <property type="match status" value="1"/>
</dbReference>
<keyword evidence="2" id="KW-1185">Reference proteome</keyword>
<sequence>MGCSGSIVSTKVDRLPQPREEQIISNLETNLPFSHKTVRELVSTFRLSSFTETLTSSQLRKALEELSWTTYMQSKNNSLGKIISLITKNNKTPVITLCFMSILLGKASLEVKSEVLFTLIDTEAKGKIGVQTLRYALHALIMISIEILPQIAYDCQCLTFAEVQDYGTWLKRKKNGLINKILKEVCVGSNEISQSVFVEKIRGMEKYQRFLTANGIRTLLLTEELPAQIENSGISKIIVIRRKSLGNCDFESMSPRSCASEVGIRTRYMFDNDERRLNESMDISPEDTWQGKRLFEE</sequence>
<comment type="caution">
    <text evidence="1">The sequence shown here is derived from an EMBL/GenBank/DDBJ whole genome shotgun (WGS) entry which is preliminary data.</text>
</comment>
<protein>
    <recommendedName>
        <fullName evidence="3">EF-hand domain-containing protein</fullName>
    </recommendedName>
</protein>
<evidence type="ECO:0008006" key="3">
    <source>
        <dbReference type="Google" id="ProtNLM"/>
    </source>
</evidence>
<organism evidence="1 2">
    <name type="scientific">Stentor coeruleus</name>
    <dbReference type="NCBI Taxonomy" id="5963"/>
    <lineage>
        <taxon>Eukaryota</taxon>
        <taxon>Sar</taxon>
        <taxon>Alveolata</taxon>
        <taxon>Ciliophora</taxon>
        <taxon>Postciliodesmatophora</taxon>
        <taxon>Heterotrichea</taxon>
        <taxon>Heterotrichida</taxon>
        <taxon>Stentoridae</taxon>
        <taxon>Stentor</taxon>
    </lineage>
</organism>
<accession>A0A1R2CDB7</accession>
<gene>
    <name evidence="1" type="ORF">SteCoe_11398</name>
</gene>
<name>A0A1R2CDB7_9CILI</name>
<dbReference type="EMBL" id="MPUH01000189">
    <property type="protein sequence ID" value="OMJ86999.1"/>
    <property type="molecule type" value="Genomic_DNA"/>
</dbReference>
<dbReference type="Proteomes" id="UP000187209">
    <property type="component" value="Unassembled WGS sequence"/>
</dbReference>
<dbReference type="AlphaFoldDB" id="A0A1R2CDB7"/>
<proteinExistence type="predicted"/>
<evidence type="ECO:0000313" key="2">
    <source>
        <dbReference type="Proteomes" id="UP000187209"/>
    </source>
</evidence>
<dbReference type="InterPro" id="IPR011992">
    <property type="entry name" value="EF-hand-dom_pair"/>
</dbReference>